<keyword evidence="6" id="KW-0663">Pyridoxal phosphate</keyword>
<evidence type="ECO:0000313" key="10">
    <source>
        <dbReference type="Proteomes" id="UP000183769"/>
    </source>
</evidence>
<dbReference type="GO" id="GO:1901605">
    <property type="term" value="P:alpha-amino acid metabolic process"/>
    <property type="evidence" value="ECO:0007669"/>
    <property type="project" value="TreeGrafter"/>
</dbReference>
<reference evidence="10" key="1">
    <citation type="submission" date="2016-10" db="EMBL/GenBank/DDBJ databases">
        <authorList>
            <person name="Varghese N."/>
            <person name="Submissions S."/>
        </authorList>
    </citation>
    <scope>NUCLEOTIDE SEQUENCE [LARGE SCALE GENOMIC DNA]</scope>
    <source>
        <strain evidence="10">CGMCC 1.10329</strain>
    </source>
</reference>
<dbReference type="Proteomes" id="UP000183769">
    <property type="component" value="Unassembled WGS sequence"/>
</dbReference>
<dbReference type="Pfam" id="PF00155">
    <property type="entry name" value="Aminotran_1_2"/>
    <property type="match status" value="1"/>
</dbReference>
<name>A0A1I5P457_9EURY</name>
<evidence type="ECO:0000256" key="2">
    <source>
        <dbReference type="ARBA" id="ARBA00007441"/>
    </source>
</evidence>
<evidence type="ECO:0000256" key="1">
    <source>
        <dbReference type="ARBA" id="ARBA00001933"/>
    </source>
</evidence>
<accession>A0A1I5P457</accession>
<dbReference type="GO" id="GO:0030170">
    <property type="term" value="F:pyridoxal phosphate binding"/>
    <property type="evidence" value="ECO:0007669"/>
    <property type="project" value="InterPro"/>
</dbReference>
<dbReference type="InterPro" id="IPR015421">
    <property type="entry name" value="PyrdxlP-dep_Trfase_major"/>
</dbReference>
<dbReference type="CDD" id="cd00609">
    <property type="entry name" value="AAT_like"/>
    <property type="match status" value="1"/>
</dbReference>
<evidence type="ECO:0000256" key="7">
    <source>
        <dbReference type="SAM" id="MobiDB-lite"/>
    </source>
</evidence>
<dbReference type="AlphaFoldDB" id="A0A1I5P457"/>
<dbReference type="Gene3D" id="3.40.640.10">
    <property type="entry name" value="Type I PLP-dependent aspartate aminotransferase-like (Major domain)"/>
    <property type="match status" value="1"/>
</dbReference>
<protein>
    <submittedName>
        <fullName evidence="9">2-aminoadipate transaminase</fullName>
    </submittedName>
</protein>
<evidence type="ECO:0000256" key="6">
    <source>
        <dbReference type="ARBA" id="ARBA00022898"/>
    </source>
</evidence>
<comment type="subunit">
    <text evidence="3">Homodimer.</text>
</comment>
<evidence type="ECO:0000259" key="8">
    <source>
        <dbReference type="Pfam" id="PF00155"/>
    </source>
</evidence>
<comment type="similarity">
    <text evidence="2">Belongs to the class-I pyridoxal-phosphate-dependent aminotransferase family.</text>
</comment>
<dbReference type="OrthoDB" id="372018at2157"/>
<keyword evidence="10" id="KW-1185">Reference proteome</keyword>
<proteinExistence type="inferred from homology"/>
<dbReference type="InterPro" id="IPR004839">
    <property type="entry name" value="Aminotransferase_I/II_large"/>
</dbReference>
<dbReference type="RefSeq" id="WP_074875988.1">
    <property type="nucleotide sequence ID" value="NZ_FOXI01000002.1"/>
</dbReference>
<keyword evidence="5" id="KW-0808">Transferase</keyword>
<sequence>MAEQARDDRFDHLFASTVRERLDGGGYGSSASPAAEDAVPLTYGFPYPESFPTAELVAATETVLEEEGADVLQYGGGEYVERLHDGLLAREHDRGIDATRDELIVTNGATYALDAIASTFLDPGDEVLVESPTFVWSLAVLDNRSAELTGVTLDEDGLDPDALEATLDAREAAGEATPKLLYTIPEFQNPTGATLTRERRERVLELAAEYDFLIVADDAYGELRFGGESPPPLAAMDDAGRVIRVGTVSKTIAPGVRTGWIVADEALADQIGTMAAGGTNTFTQSVLGRYFDAGHYQPTLERLLEGYETRRDAMLDALERHLPPGSSWTEPEGGFFLWVTLPEGVDAEDMLPLAAEEGVTYLPGERFFVGDGGRQPAAEPVDDRTGGKRSARLSFSHCTPEELDDGIAALARATEAYLE</sequence>
<dbReference type="FunFam" id="3.40.640.10:FF:000053">
    <property type="entry name" value="Aminotransferase, class I"/>
    <property type="match status" value="1"/>
</dbReference>
<gene>
    <name evidence="9" type="ORF">SAMN05216277_102337</name>
</gene>
<dbReference type="InterPro" id="IPR015424">
    <property type="entry name" value="PyrdxlP-dep_Trfase"/>
</dbReference>
<dbReference type="PANTHER" id="PTHR42790:SF19">
    <property type="entry name" value="KYNURENINE_ALPHA-AMINOADIPATE AMINOTRANSFERASE, MITOCHONDRIAL"/>
    <property type="match status" value="1"/>
</dbReference>
<feature type="region of interest" description="Disordered" evidence="7">
    <location>
        <begin position="371"/>
        <end position="391"/>
    </location>
</feature>
<organism evidence="9 10">
    <name type="scientific">Halolamina pelagica</name>
    <dbReference type="NCBI Taxonomy" id="699431"/>
    <lineage>
        <taxon>Archaea</taxon>
        <taxon>Methanobacteriati</taxon>
        <taxon>Methanobacteriota</taxon>
        <taxon>Stenosarchaea group</taxon>
        <taxon>Halobacteria</taxon>
        <taxon>Halobacteriales</taxon>
        <taxon>Haloferacaceae</taxon>
    </lineage>
</organism>
<dbReference type="InterPro" id="IPR050859">
    <property type="entry name" value="Class-I_PLP-dep_aminotransf"/>
</dbReference>
<evidence type="ECO:0000313" key="9">
    <source>
        <dbReference type="EMBL" id="SFP28767.1"/>
    </source>
</evidence>
<dbReference type="PANTHER" id="PTHR42790">
    <property type="entry name" value="AMINOTRANSFERASE"/>
    <property type="match status" value="1"/>
</dbReference>
<dbReference type="Gene3D" id="3.90.1150.10">
    <property type="entry name" value="Aspartate Aminotransferase, domain 1"/>
    <property type="match status" value="1"/>
</dbReference>
<feature type="domain" description="Aminotransferase class I/classII large" evidence="8">
    <location>
        <begin position="65"/>
        <end position="410"/>
    </location>
</feature>
<dbReference type="SUPFAM" id="SSF53383">
    <property type="entry name" value="PLP-dependent transferases"/>
    <property type="match status" value="1"/>
</dbReference>
<evidence type="ECO:0000256" key="4">
    <source>
        <dbReference type="ARBA" id="ARBA00022576"/>
    </source>
</evidence>
<comment type="cofactor">
    <cofactor evidence="1">
        <name>pyridoxal 5'-phosphate</name>
        <dbReference type="ChEBI" id="CHEBI:597326"/>
    </cofactor>
</comment>
<evidence type="ECO:0000256" key="5">
    <source>
        <dbReference type="ARBA" id="ARBA00022679"/>
    </source>
</evidence>
<dbReference type="InterPro" id="IPR015422">
    <property type="entry name" value="PyrdxlP-dep_Trfase_small"/>
</dbReference>
<keyword evidence="4" id="KW-0032">Aminotransferase</keyword>
<dbReference type="EMBL" id="FOXI01000002">
    <property type="protein sequence ID" value="SFP28767.1"/>
    <property type="molecule type" value="Genomic_DNA"/>
</dbReference>
<dbReference type="GO" id="GO:0008483">
    <property type="term" value="F:transaminase activity"/>
    <property type="evidence" value="ECO:0007669"/>
    <property type="project" value="UniProtKB-KW"/>
</dbReference>
<evidence type="ECO:0000256" key="3">
    <source>
        <dbReference type="ARBA" id="ARBA00011738"/>
    </source>
</evidence>